<accession>A0A2I0I4X3</accession>
<evidence type="ECO:0000313" key="2">
    <source>
        <dbReference type="EMBL" id="PKI39007.1"/>
    </source>
</evidence>
<comment type="caution">
    <text evidence="2">The sequence shown here is derived from an EMBL/GenBank/DDBJ whole genome shotgun (WGS) entry which is preliminary data.</text>
</comment>
<keyword evidence="3" id="KW-1185">Reference proteome</keyword>
<dbReference type="AlphaFoldDB" id="A0A2I0I4X3"/>
<name>A0A2I0I4X3_PUNGR</name>
<protein>
    <submittedName>
        <fullName evidence="2">Uncharacterized protein</fullName>
    </submittedName>
</protein>
<evidence type="ECO:0000313" key="3">
    <source>
        <dbReference type="Proteomes" id="UP000233551"/>
    </source>
</evidence>
<dbReference type="Proteomes" id="UP000233551">
    <property type="component" value="Unassembled WGS sequence"/>
</dbReference>
<evidence type="ECO:0000256" key="1">
    <source>
        <dbReference type="SAM" id="MobiDB-lite"/>
    </source>
</evidence>
<organism evidence="2 3">
    <name type="scientific">Punica granatum</name>
    <name type="common">Pomegranate</name>
    <dbReference type="NCBI Taxonomy" id="22663"/>
    <lineage>
        <taxon>Eukaryota</taxon>
        <taxon>Viridiplantae</taxon>
        <taxon>Streptophyta</taxon>
        <taxon>Embryophyta</taxon>
        <taxon>Tracheophyta</taxon>
        <taxon>Spermatophyta</taxon>
        <taxon>Magnoliopsida</taxon>
        <taxon>eudicotyledons</taxon>
        <taxon>Gunneridae</taxon>
        <taxon>Pentapetalae</taxon>
        <taxon>rosids</taxon>
        <taxon>malvids</taxon>
        <taxon>Myrtales</taxon>
        <taxon>Lythraceae</taxon>
        <taxon>Punica</taxon>
    </lineage>
</organism>
<dbReference type="EMBL" id="PGOL01003929">
    <property type="protein sequence ID" value="PKI39007.1"/>
    <property type="molecule type" value="Genomic_DNA"/>
</dbReference>
<gene>
    <name evidence="2" type="ORF">CRG98_040605</name>
</gene>
<feature type="region of interest" description="Disordered" evidence="1">
    <location>
        <begin position="111"/>
        <end position="130"/>
    </location>
</feature>
<feature type="compositionally biased region" description="Basic and acidic residues" evidence="1">
    <location>
        <begin position="111"/>
        <end position="122"/>
    </location>
</feature>
<proteinExistence type="predicted"/>
<sequence length="130" mass="14426">MARFGSIHLPRGCMTNTCEKESPLPVYDPKVKASELSGSRETLWLDKWGYADKTCACTGYPSLPMTRNVSTTLTLGLVASVNRSLGTARVVRTTLREPRDWSLRLELVQEELPHSDSSRLKSDPNSSQDA</sequence>
<reference evidence="2 3" key="1">
    <citation type="submission" date="2017-11" db="EMBL/GenBank/DDBJ databases">
        <title>De-novo sequencing of pomegranate (Punica granatum L.) genome.</title>
        <authorList>
            <person name="Akparov Z."/>
            <person name="Amiraslanov A."/>
            <person name="Hajiyeva S."/>
            <person name="Abbasov M."/>
            <person name="Kaur K."/>
            <person name="Hamwieh A."/>
            <person name="Solovyev V."/>
            <person name="Salamov A."/>
            <person name="Braich B."/>
            <person name="Kosarev P."/>
            <person name="Mahmoud A."/>
            <person name="Hajiyev E."/>
            <person name="Babayeva S."/>
            <person name="Izzatullayeva V."/>
            <person name="Mammadov A."/>
            <person name="Mammadov A."/>
            <person name="Sharifova S."/>
            <person name="Ojaghi J."/>
            <person name="Eynullazada K."/>
            <person name="Bayramov B."/>
            <person name="Abdulazimova A."/>
            <person name="Shahmuradov I."/>
        </authorList>
    </citation>
    <scope>NUCLEOTIDE SEQUENCE [LARGE SCALE GENOMIC DNA]</scope>
    <source>
        <strain evidence="3">cv. AG2017</strain>
        <tissue evidence="2">Leaf</tissue>
    </source>
</reference>